<accession>A0A0G0TWY8</accession>
<evidence type="ECO:0000259" key="2">
    <source>
        <dbReference type="Pfam" id="PF03959"/>
    </source>
</evidence>
<dbReference type="Pfam" id="PF03959">
    <property type="entry name" value="FSH1"/>
    <property type="match status" value="1"/>
</dbReference>
<dbReference type="EMBL" id="LBYA01000021">
    <property type="protein sequence ID" value="KKR42507.1"/>
    <property type="molecule type" value="Genomic_DNA"/>
</dbReference>
<dbReference type="Pfam" id="PF00561">
    <property type="entry name" value="Abhydrolase_1"/>
    <property type="match status" value="1"/>
</dbReference>
<dbReference type="PRINTS" id="PR00111">
    <property type="entry name" value="ABHYDROLASE"/>
</dbReference>
<evidence type="ECO:0000313" key="4">
    <source>
        <dbReference type="Proteomes" id="UP000034215"/>
    </source>
</evidence>
<dbReference type="PANTHER" id="PTHR43798:SF33">
    <property type="entry name" value="HYDROLASE, PUTATIVE (AFU_ORTHOLOGUE AFUA_2G14860)-RELATED"/>
    <property type="match status" value="1"/>
</dbReference>
<proteinExistence type="predicted"/>
<dbReference type="InterPro" id="IPR050266">
    <property type="entry name" value="AB_hydrolase_sf"/>
</dbReference>
<dbReference type="Proteomes" id="UP000034215">
    <property type="component" value="Unassembled WGS sequence"/>
</dbReference>
<dbReference type="PANTHER" id="PTHR43798">
    <property type="entry name" value="MONOACYLGLYCEROL LIPASE"/>
    <property type="match status" value="1"/>
</dbReference>
<dbReference type="Gene3D" id="3.40.50.1820">
    <property type="entry name" value="alpha/beta hydrolase"/>
    <property type="match status" value="1"/>
</dbReference>
<dbReference type="GO" id="GO:0016020">
    <property type="term" value="C:membrane"/>
    <property type="evidence" value="ECO:0007669"/>
    <property type="project" value="TreeGrafter"/>
</dbReference>
<dbReference type="SUPFAM" id="SSF53474">
    <property type="entry name" value="alpha/beta-Hydrolases"/>
    <property type="match status" value="1"/>
</dbReference>
<evidence type="ECO:0000313" key="3">
    <source>
        <dbReference type="EMBL" id="KKR42507.1"/>
    </source>
</evidence>
<feature type="domain" description="AB hydrolase-1" evidence="1">
    <location>
        <begin position="26"/>
        <end position="127"/>
    </location>
</feature>
<evidence type="ECO:0008006" key="5">
    <source>
        <dbReference type="Google" id="ProtNLM"/>
    </source>
</evidence>
<reference evidence="3 4" key="1">
    <citation type="journal article" date="2015" name="Nature">
        <title>rRNA introns, odd ribosomes, and small enigmatic genomes across a large radiation of phyla.</title>
        <authorList>
            <person name="Brown C.T."/>
            <person name="Hug L.A."/>
            <person name="Thomas B.C."/>
            <person name="Sharon I."/>
            <person name="Castelle C.J."/>
            <person name="Singh A."/>
            <person name="Wilkins M.J."/>
            <person name="Williams K.H."/>
            <person name="Banfield J.F."/>
        </authorList>
    </citation>
    <scope>NUCLEOTIDE SEQUENCE [LARGE SCALE GENOMIC DNA]</scope>
</reference>
<organism evidence="3 4">
    <name type="scientific">Candidatus Woesebacteria bacterium GW2011_GWB1_40_12</name>
    <dbReference type="NCBI Taxonomy" id="1618576"/>
    <lineage>
        <taxon>Bacteria</taxon>
        <taxon>Candidatus Woeseibacteriota</taxon>
    </lineage>
</organism>
<dbReference type="InterPro" id="IPR029058">
    <property type="entry name" value="AB_hydrolase_fold"/>
</dbReference>
<protein>
    <recommendedName>
        <fullName evidence="5">AB hydrolase-1 domain-containing protein</fullName>
    </recommendedName>
</protein>
<sequence>MDGTVSVNGLTIRYTRECSTDNPLAVLVFLHGWEGSSRSWESNIAEFRNEFDCISLDMPGFGVSDEPKNVWGVAEYAQFVRDFTQVLELQKFVLLGKSFGGRVAMFYACKWPDTLSKLVLVAAAGTEQKNLGTQLKIVLAKTGKAVFSLLGQNATESLRDLFYKTANIKKDQSDYKWEVKKLVTNTNLSGTAENITTPTLVVWGTGDKVLPLSIGKELSKKIKGSHFLEIPGGHSAHQESSKDFNALITEYVNRN</sequence>
<dbReference type="PATRIC" id="fig|1618576.3.peg.375"/>
<dbReference type="InterPro" id="IPR005645">
    <property type="entry name" value="FSH-like_dom"/>
</dbReference>
<feature type="domain" description="Serine hydrolase" evidence="2">
    <location>
        <begin position="191"/>
        <end position="235"/>
    </location>
</feature>
<comment type="caution">
    <text evidence="3">The sequence shown here is derived from an EMBL/GenBank/DDBJ whole genome shotgun (WGS) entry which is preliminary data.</text>
</comment>
<evidence type="ECO:0000259" key="1">
    <source>
        <dbReference type="Pfam" id="PF00561"/>
    </source>
</evidence>
<name>A0A0G0TWY8_9BACT</name>
<dbReference type="InterPro" id="IPR000073">
    <property type="entry name" value="AB_hydrolase_1"/>
</dbReference>
<gene>
    <name evidence="3" type="ORF">UT76_C0021G0006</name>
</gene>
<dbReference type="AlphaFoldDB" id="A0A0G0TWY8"/>